<dbReference type="InterPro" id="IPR008757">
    <property type="entry name" value="Peptidase_M6-like_domain"/>
</dbReference>
<gene>
    <name evidence="1" type="ORF">JW592_05150</name>
</gene>
<name>A0ABS3WP13_9ACTN</name>
<keyword evidence="2" id="KW-1185">Reference proteome</keyword>
<reference evidence="1 2" key="1">
    <citation type="submission" date="2021-02" db="EMBL/GenBank/DDBJ databases">
        <title>Streptomyces spirodelae sp. nov., isolated from duckweed.</title>
        <authorList>
            <person name="Saimee Y."/>
            <person name="Duangmal K."/>
        </authorList>
    </citation>
    <scope>NUCLEOTIDE SEQUENCE [LARGE SCALE GENOMIC DNA]</scope>
    <source>
        <strain evidence="1 2">DW4-2</strain>
    </source>
</reference>
<dbReference type="NCBIfam" id="TIGR03296">
    <property type="entry name" value="M6dom_TIGR03296"/>
    <property type="match status" value="1"/>
</dbReference>
<organism evidence="1 2">
    <name type="scientific">Streptomyces spirodelae</name>
    <dbReference type="NCBI Taxonomy" id="2812904"/>
    <lineage>
        <taxon>Bacteria</taxon>
        <taxon>Bacillati</taxon>
        <taxon>Actinomycetota</taxon>
        <taxon>Actinomycetes</taxon>
        <taxon>Kitasatosporales</taxon>
        <taxon>Streptomycetaceae</taxon>
        <taxon>Streptomyces</taxon>
    </lineage>
</organism>
<dbReference type="RefSeq" id="WP_209263811.1">
    <property type="nucleotide sequence ID" value="NZ_JAFFZN010000003.1"/>
</dbReference>
<keyword evidence="1" id="KW-0378">Hydrolase</keyword>
<keyword evidence="1" id="KW-0645">Protease</keyword>
<proteinExistence type="predicted"/>
<dbReference type="Proteomes" id="UP001518976">
    <property type="component" value="Unassembled WGS sequence"/>
</dbReference>
<dbReference type="EMBL" id="JAFFZN010000003">
    <property type="protein sequence ID" value="MBO8184863.1"/>
    <property type="molecule type" value="Genomic_DNA"/>
</dbReference>
<evidence type="ECO:0000313" key="2">
    <source>
        <dbReference type="Proteomes" id="UP001518976"/>
    </source>
</evidence>
<dbReference type="PANTHER" id="PTHR41775:SF1">
    <property type="entry name" value="PEPTIDASE M6-LIKE DOMAIN-CONTAINING PROTEIN"/>
    <property type="match status" value="1"/>
</dbReference>
<dbReference type="GO" id="GO:0008237">
    <property type="term" value="F:metallopeptidase activity"/>
    <property type="evidence" value="ECO:0007669"/>
    <property type="project" value="UniProtKB-KW"/>
</dbReference>
<sequence>MALTAFMGFGLVAGPVHSVAADMSCALPRTDAHHSLGLDTWNASYPRPEGTLDAALLFLSFPDATPMATPRELVNDHFPATSDFFERASYGKFRLRPRPVGRWIELPRPATAYGMERDWDSDLRDSYLRDAVAAADPQVDFSRYDVVYLIADPDAPGVDPDATKVVNLDEPLTADGTELRRLVTVFEQSPPDRNVLAHETGHLFDLPDLYQRPSDGKADWDTRVGDWDLMGSQFGLSPEPFGWHKWKLGWLARSNVACLPLTGDAAGPEARAAGGGPPRSEYTLRPLTAPARRAPLHRVVRRPAAAPAAAEPDGVRLLVLRTGAQHALAMEVRERTGNDRGSCAQGLLIYRVHSDTPSTHGPVEVIDGHPGTSRCRETSVHSRLADAPLGVGESWSDRRDALRIQVTGRTAEGDWEVRLTRE</sequence>
<protein>
    <submittedName>
        <fullName evidence="1">M6 family metalloprotease domain-containing protein</fullName>
    </submittedName>
</protein>
<accession>A0ABS3WP13</accession>
<keyword evidence="1" id="KW-0482">Metalloprotease</keyword>
<comment type="caution">
    <text evidence="1">The sequence shown here is derived from an EMBL/GenBank/DDBJ whole genome shotgun (WGS) entry which is preliminary data.</text>
</comment>
<dbReference type="PANTHER" id="PTHR41775">
    <property type="entry name" value="SECRETED PROTEIN-RELATED"/>
    <property type="match status" value="1"/>
</dbReference>
<evidence type="ECO:0000313" key="1">
    <source>
        <dbReference type="EMBL" id="MBO8184863.1"/>
    </source>
</evidence>